<organism evidence="2 3">
    <name type="scientific">Tardiphaga robiniae</name>
    <dbReference type="NCBI Taxonomy" id="943830"/>
    <lineage>
        <taxon>Bacteria</taxon>
        <taxon>Pseudomonadati</taxon>
        <taxon>Pseudomonadota</taxon>
        <taxon>Alphaproteobacteria</taxon>
        <taxon>Hyphomicrobiales</taxon>
        <taxon>Nitrobacteraceae</taxon>
        <taxon>Tardiphaga</taxon>
    </lineage>
</organism>
<evidence type="ECO:0008006" key="4">
    <source>
        <dbReference type="Google" id="ProtNLM"/>
    </source>
</evidence>
<keyword evidence="1" id="KW-0812">Transmembrane</keyword>
<dbReference type="STRING" id="943830.A4A58_23875"/>
<evidence type="ECO:0000256" key="1">
    <source>
        <dbReference type="SAM" id="Phobius"/>
    </source>
</evidence>
<keyword evidence="1" id="KW-0472">Membrane</keyword>
<feature type="transmembrane region" description="Helical" evidence="1">
    <location>
        <begin position="41"/>
        <end position="59"/>
    </location>
</feature>
<proteinExistence type="predicted"/>
<dbReference type="AlphaFoldDB" id="A0A164A2Y9"/>
<feature type="transmembrane region" description="Helical" evidence="1">
    <location>
        <begin position="12"/>
        <end position="35"/>
    </location>
</feature>
<accession>A0A164A2Y9</accession>
<protein>
    <recommendedName>
        <fullName evidence="4">DUF4175 domain-containing protein</fullName>
    </recommendedName>
</protein>
<evidence type="ECO:0000313" key="3">
    <source>
        <dbReference type="Proteomes" id="UP000076574"/>
    </source>
</evidence>
<gene>
    <name evidence="2" type="ORF">A4A58_23875</name>
</gene>
<sequence>MSEVRERRANWWRVFGAPIVIGVLSLAGLLSALLAGDPGRYFAWFGVGLPIAIVVWAYCRK</sequence>
<dbReference type="Proteomes" id="UP000076574">
    <property type="component" value="Unassembled WGS sequence"/>
</dbReference>
<comment type="caution">
    <text evidence="2">The sequence shown here is derived from an EMBL/GenBank/DDBJ whole genome shotgun (WGS) entry which is preliminary data.</text>
</comment>
<reference evidence="2 3" key="1">
    <citation type="submission" date="2016-03" db="EMBL/GenBank/DDBJ databases">
        <title>Microsymbionts genomes from the relict species Vavilovia formosa (Stev.) Fed.</title>
        <authorList>
            <person name="Kopat V."/>
            <person name="Chirak E."/>
            <person name="Kimeklis A."/>
            <person name="Andronov E."/>
        </authorList>
    </citation>
    <scope>NUCLEOTIDE SEQUENCE [LARGE SCALE GENOMIC DNA]</scope>
    <source>
        <strain evidence="2 3">Vaf07</strain>
    </source>
</reference>
<dbReference type="EMBL" id="LVYV01000005">
    <property type="protein sequence ID" value="KZD24185.1"/>
    <property type="molecule type" value="Genomic_DNA"/>
</dbReference>
<dbReference type="RefSeq" id="WP_068731249.1">
    <property type="nucleotide sequence ID" value="NZ_LVYV01000005.1"/>
</dbReference>
<evidence type="ECO:0000313" key="2">
    <source>
        <dbReference type="EMBL" id="KZD24185.1"/>
    </source>
</evidence>
<name>A0A164A2Y9_9BRAD</name>
<keyword evidence="3" id="KW-1185">Reference proteome</keyword>
<keyword evidence="1" id="KW-1133">Transmembrane helix</keyword>